<dbReference type="SUPFAM" id="SSF64158">
    <property type="entry name" value="2,3-Bisphosphoglycerate-independent phosphoglycerate mutase, substrate-binding domain"/>
    <property type="match status" value="1"/>
</dbReference>
<feature type="binding site" evidence="9 13">
    <location>
        <position position="11"/>
    </location>
    <ligand>
        <name>Mn(2+)</name>
        <dbReference type="ChEBI" id="CHEBI:29035"/>
        <label>2</label>
    </ligand>
</feature>
<feature type="binding site" evidence="9 12">
    <location>
        <begin position="258"/>
        <end position="261"/>
    </location>
    <ligand>
        <name>substrate</name>
    </ligand>
</feature>
<evidence type="ECO:0000259" key="15">
    <source>
        <dbReference type="Pfam" id="PF06415"/>
    </source>
</evidence>
<gene>
    <name evidence="9" type="primary">gpmI</name>
    <name evidence="16" type="ORF">BST97_09370</name>
</gene>
<dbReference type="SUPFAM" id="SSF53649">
    <property type="entry name" value="Alkaline phosphatase-like"/>
    <property type="match status" value="1"/>
</dbReference>
<dbReference type="EC" id="5.4.2.12" evidence="9 10"/>
<dbReference type="InterPro" id="IPR005995">
    <property type="entry name" value="Pgm_bpd_ind"/>
</dbReference>
<dbReference type="RefSeq" id="WP_085766984.1">
    <property type="nucleotide sequence ID" value="NZ_CP019344.1"/>
</dbReference>
<evidence type="ECO:0000313" key="17">
    <source>
        <dbReference type="Proteomes" id="UP000193431"/>
    </source>
</evidence>
<comment type="pathway">
    <text evidence="3 9">Carbohydrate degradation; glycolysis; pyruvate from D-glyceraldehyde 3-phosphate: step 3/5.</text>
</comment>
<dbReference type="GO" id="GO:0006007">
    <property type="term" value="P:glucose catabolic process"/>
    <property type="evidence" value="ECO:0007669"/>
    <property type="project" value="InterPro"/>
</dbReference>
<comment type="catalytic activity">
    <reaction evidence="1 9">
        <text>(2R)-2-phosphoglycerate = (2R)-3-phosphoglycerate</text>
        <dbReference type="Rhea" id="RHEA:15901"/>
        <dbReference type="ChEBI" id="CHEBI:58272"/>
        <dbReference type="ChEBI" id="CHEBI:58289"/>
        <dbReference type="EC" id="5.4.2.12"/>
    </reaction>
</comment>
<feature type="binding site" evidence="9 12">
    <location>
        <position position="183"/>
    </location>
    <ligand>
        <name>substrate</name>
    </ligand>
</feature>
<evidence type="ECO:0000256" key="9">
    <source>
        <dbReference type="HAMAP-Rule" id="MF_01038"/>
    </source>
</evidence>
<dbReference type="UniPathway" id="UPA00109">
    <property type="reaction ID" value="UER00186"/>
</dbReference>
<comment type="cofactor">
    <cofactor evidence="9">
        <name>Mn(2+)</name>
        <dbReference type="ChEBI" id="CHEBI:29035"/>
    </cofactor>
    <text evidence="9">Binds 2 manganese ions per subunit.</text>
</comment>
<dbReference type="Gene3D" id="3.40.1450.10">
    <property type="entry name" value="BPG-independent phosphoglycerate mutase, domain B"/>
    <property type="match status" value="1"/>
</dbReference>
<feature type="binding site" evidence="9 12">
    <location>
        <position position="331"/>
    </location>
    <ligand>
        <name>substrate</name>
    </ligand>
</feature>
<evidence type="ECO:0000256" key="7">
    <source>
        <dbReference type="ARBA" id="ARBA00023211"/>
    </source>
</evidence>
<dbReference type="Proteomes" id="UP000193431">
    <property type="component" value="Chromosome"/>
</dbReference>
<dbReference type="GO" id="GO:0006096">
    <property type="term" value="P:glycolytic process"/>
    <property type="evidence" value="ECO:0007669"/>
    <property type="project" value="UniProtKB-UniRule"/>
</dbReference>
<evidence type="ECO:0000313" key="16">
    <source>
        <dbReference type="EMBL" id="ARN78184.1"/>
    </source>
</evidence>
<name>A0A1W6MKN7_9FLAO</name>
<dbReference type="InterPro" id="IPR036646">
    <property type="entry name" value="PGAM_B_sf"/>
</dbReference>
<keyword evidence="17" id="KW-1185">Reference proteome</keyword>
<dbReference type="InterPro" id="IPR006124">
    <property type="entry name" value="Metalloenzyme"/>
</dbReference>
<feature type="binding site" evidence="9 13">
    <location>
        <position position="61"/>
    </location>
    <ligand>
        <name>Mn(2+)</name>
        <dbReference type="ChEBI" id="CHEBI:29035"/>
        <label>2</label>
    </ligand>
</feature>
<feature type="binding site" evidence="9 13">
    <location>
        <position position="457"/>
    </location>
    <ligand>
        <name>Mn(2+)</name>
        <dbReference type="ChEBI" id="CHEBI:29035"/>
        <label>1</label>
    </ligand>
</feature>
<feature type="binding site" evidence="9 13">
    <location>
        <position position="439"/>
    </location>
    <ligand>
        <name>Mn(2+)</name>
        <dbReference type="ChEBI" id="CHEBI:29035"/>
        <label>2</label>
    </ligand>
</feature>
<dbReference type="Pfam" id="PF01676">
    <property type="entry name" value="Metalloenzyme"/>
    <property type="match status" value="1"/>
</dbReference>
<evidence type="ECO:0000256" key="1">
    <source>
        <dbReference type="ARBA" id="ARBA00000370"/>
    </source>
</evidence>
<dbReference type="Pfam" id="PF06415">
    <property type="entry name" value="iPGM_N"/>
    <property type="match status" value="1"/>
</dbReference>
<dbReference type="Gene3D" id="3.40.720.10">
    <property type="entry name" value="Alkaline Phosphatase, subunit A"/>
    <property type="match status" value="1"/>
</dbReference>
<keyword evidence="5 9" id="KW-0479">Metal-binding</keyword>
<dbReference type="HAMAP" id="MF_01038">
    <property type="entry name" value="GpmI"/>
    <property type="match status" value="1"/>
</dbReference>
<dbReference type="AlphaFoldDB" id="A0A1W6MKN7"/>
<comment type="similarity">
    <text evidence="4 9">Belongs to the BPG-independent phosphoglycerate mutase family.</text>
</comment>
<dbReference type="CDD" id="cd16010">
    <property type="entry name" value="iPGM"/>
    <property type="match status" value="1"/>
</dbReference>
<dbReference type="GO" id="GO:0005829">
    <property type="term" value="C:cytosol"/>
    <property type="evidence" value="ECO:0007669"/>
    <property type="project" value="TreeGrafter"/>
</dbReference>
<feature type="domain" description="Metalloenzyme" evidence="14">
    <location>
        <begin position="3"/>
        <end position="493"/>
    </location>
</feature>
<feature type="binding site" evidence="9 12">
    <location>
        <position position="122"/>
    </location>
    <ligand>
        <name>substrate</name>
    </ligand>
</feature>
<feature type="binding site" evidence="9 12">
    <location>
        <begin position="152"/>
        <end position="153"/>
    </location>
    <ligand>
        <name>substrate</name>
    </ligand>
</feature>
<dbReference type="GO" id="GO:0030145">
    <property type="term" value="F:manganese ion binding"/>
    <property type="evidence" value="ECO:0007669"/>
    <property type="project" value="UniProtKB-UniRule"/>
</dbReference>
<keyword evidence="8 9" id="KW-0413">Isomerase</keyword>
<evidence type="ECO:0000256" key="6">
    <source>
        <dbReference type="ARBA" id="ARBA00023152"/>
    </source>
</evidence>
<keyword evidence="7 9" id="KW-0464">Manganese</keyword>
<dbReference type="PANTHER" id="PTHR31637">
    <property type="entry name" value="2,3-BISPHOSPHOGLYCERATE-INDEPENDENT PHOSPHOGLYCERATE MUTASE"/>
    <property type="match status" value="1"/>
</dbReference>
<organism evidence="16 17">
    <name type="scientific">Nonlabens spongiae</name>
    <dbReference type="NCBI Taxonomy" id="331648"/>
    <lineage>
        <taxon>Bacteria</taxon>
        <taxon>Pseudomonadati</taxon>
        <taxon>Bacteroidota</taxon>
        <taxon>Flavobacteriia</taxon>
        <taxon>Flavobacteriales</taxon>
        <taxon>Flavobacteriaceae</taxon>
        <taxon>Nonlabens</taxon>
    </lineage>
</organism>
<evidence type="ECO:0000256" key="12">
    <source>
        <dbReference type="PIRSR" id="PIRSR001492-2"/>
    </source>
</evidence>
<accession>A0A1W6MKN7</accession>
<dbReference type="OrthoDB" id="9800863at2"/>
<reference evidence="16 17" key="1">
    <citation type="submission" date="2016-11" db="EMBL/GenBank/DDBJ databases">
        <title>Trade-off between light-utilization and light-protection in marine flavobacteria.</title>
        <authorList>
            <person name="Kumagai Y."/>
        </authorList>
    </citation>
    <scope>NUCLEOTIDE SEQUENCE [LARGE SCALE GENOMIC DNA]</scope>
    <source>
        <strain evidence="16 17">JCM 13191</strain>
    </source>
</reference>
<comment type="subunit">
    <text evidence="9">Monomer.</text>
</comment>
<evidence type="ECO:0000256" key="11">
    <source>
        <dbReference type="PIRSR" id="PIRSR001492-1"/>
    </source>
</evidence>
<feature type="binding site" evidence="9 13">
    <location>
        <position position="402"/>
    </location>
    <ligand>
        <name>Mn(2+)</name>
        <dbReference type="ChEBI" id="CHEBI:29035"/>
        <label>1</label>
    </ligand>
</feature>
<feature type="active site" description="Phosphoserine intermediate" evidence="9 11">
    <location>
        <position position="61"/>
    </location>
</feature>
<dbReference type="PIRSF" id="PIRSF001492">
    <property type="entry name" value="IPGAM"/>
    <property type="match status" value="1"/>
</dbReference>
<evidence type="ECO:0000256" key="13">
    <source>
        <dbReference type="PIRSR" id="PIRSR001492-3"/>
    </source>
</evidence>
<feature type="domain" description="BPG-independent PGAM N-terminal" evidence="15">
    <location>
        <begin position="81"/>
        <end position="294"/>
    </location>
</feature>
<evidence type="ECO:0000256" key="2">
    <source>
        <dbReference type="ARBA" id="ARBA00002315"/>
    </source>
</evidence>
<protein>
    <recommendedName>
        <fullName evidence="9 10">2,3-bisphosphoglycerate-independent phosphoglycerate mutase</fullName>
        <shortName evidence="9">BPG-independent PGAM</shortName>
        <shortName evidence="9">Phosphoglyceromutase</shortName>
        <shortName evidence="9">iPGM</shortName>
        <ecNumber evidence="9 10">5.4.2.12</ecNumber>
    </recommendedName>
</protein>
<dbReference type="PANTHER" id="PTHR31637:SF0">
    <property type="entry name" value="2,3-BISPHOSPHOGLYCERATE-INDEPENDENT PHOSPHOGLYCERATE MUTASE"/>
    <property type="match status" value="1"/>
</dbReference>
<evidence type="ECO:0000256" key="3">
    <source>
        <dbReference type="ARBA" id="ARBA00004798"/>
    </source>
</evidence>
<feature type="binding site" evidence="9 13">
    <location>
        <position position="398"/>
    </location>
    <ligand>
        <name>Mn(2+)</name>
        <dbReference type="ChEBI" id="CHEBI:29035"/>
        <label>1</label>
    </ligand>
</feature>
<proteinExistence type="inferred from homology"/>
<dbReference type="STRING" id="331648.BST97_09370"/>
<sequence>MNKKTILMILDGWGITQDPEVSAIAQANTPFIDSLYEKYPHATLRTDGENVGLPEGQMGNSEVGHMNLGAGRIVYQDLAKINKAVKENTLKNEKVLEEALAFAKAESKKIHFLGLVSDGGVHAHINHLKALLDVAENAGVQNVLVHAFTDGRDVDPKSGKGFIQDLESHMKGSHAQLASVVGRYYAMDRDQRWERVAKAYNLIVNGLGAPTHDAVASIQKSYDDGKTDEFIEPIVVLNGSEPVATIEDGDVVIFFNYRTDRGRELTQMLSQNDYHEQNTHKLDLHYVTMTKYDDSFEGIQVIFEKDNLKNTLGEVLSKAGKRQIRIAETEKYPHVTFFFNGGQEDPFSGENRIMCNSPKVATYDLQPEMSIDCVADSIVPKINEHAADFICLNFANPDMVGHTGSMEAAVAACEAVDTAAKKVITAAQENEYSVIVIADHGNCEVMKNPDGSMNTAHTTNPVPIILVDKELKQVKDGILGDIAPTILKLMGIQQPEEMTQKPLL</sequence>
<dbReference type="GO" id="GO:0004619">
    <property type="term" value="F:phosphoglycerate mutase activity"/>
    <property type="evidence" value="ECO:0007669"/>
    <property type="project" value="UniProtKB-UniRule"/>
</dbReference>
<dbReference type="InterPro" id="IPR011258">
    <property type="entry name" value="BPG-indep_PGM_N"/>
</dbReference>
<feature type="binding site" evidence="9 12">
    <location>
        <position position="189"/>
    </location>
    <ligand>
        <name>substrate</name>
    </ligand>
</feature>
<dbReference type="FunFam" id="3.40.1450.10:FF:000002">
    <property type="entry name" value="2,3-bisphosphoglycerate-independent phosphoglycerate mutase"/>
    <property type="match status" value="1"/>
</dbReference>
<evidence type="ECO:0000259" key="14">
    <source>
        <dbReference type="Pfam" id="PF01676"/>
    </source>
</evidence>
<feature type="binding site" evidence="9 13">
    <location>
        <position position="440"/>
    </location>
    <ligand>
        <name>Mn(2+)</name>
        <dbReference type="ChEBI" id="CHEBI:29035"/>
        <label>2</label>
    </ligand>
</feature>
<comment type="function">
    <text evidence="2 9">Catalyzes the interconversion of 2-phosphoglycerate and 3-phosphoglycerate.</text>
</comment>
<keyword evidence="6 9" id="KW-0324">Glycolysis</keyword>
<evidence type="ECO:0000256" key="4">
    <source>
        <dbReference type="ARBA" id="ARBA00008819"/>
    </source>
</evidence>
<evidence type="ECO:0000256" key="5">
    <source>
        <dbReference type="ARBA" id="ARBA00022723"/>
    </source>
</evidence>
<dbReference type="EMBL" id="CP019344">
    <property type="protein sequence ID" value="ARN78184.1"/>
    <property type="molecule type" value="Genomic_DNA"/>
</dbReference>
<dbReference type="NCBIfam" id="TIGR01307">
    <property type="entry name" value="pgm_bpd_ind"/>
    <property type="match status" value="1"/>
</dbReference>
<evidence type="ECO:0000256" key="8">
    <source>
        <dbReference type="ARBA" id="ARBA00023235"/>
    </source>
</evidence>
<dbReference type="InterPro" id="IPR017850">
    <property type="entry name" value="Alkaline_phosphatase_core_sf"/>
</dbReference>
<evidence type="ECO:0000256" key="10">
    <source>
        <dbReference type="NCBIfam" id="TIGR01307"/>
    </source>
</evidence>